<reference evidence="2" key="1">
    <citation type="journal article" date="2019" name="Sci. Rep.">
        <title>Draft genome of Tanacetum cinerariifolium, the natural source of mosquito coil.</title>
        <authorList>
            <person name="Yamashiro T."/>
            <person name="Shiraishi A."/>
            <person name="Satake H."/>
            <person name="Nakayama K."/>
        </authorList>
    </citation>
    <scope>NUCLEOTIDE SEQUENCE</scope>
</reference>
<sequence length="51" mass="5912">AQTQEQILVHGPWVHTLEDGVPARTTTEQPPRKDPRMEYSKIVPQSERKNM</sequence>
<evidence type="ECO:0000313" key="2">
    <source>
        <dbReference type="EMBL" id="GFD28979.1"/>
    </source>
</evidence>
<dbReference type="AlphaFoldDB" id="A0A699V5N3"/>
<gene>
    <name evidence="2" type="ORF">Tci_900948</name>
</gene>
<protein>
    <submittedName>
        <fullName evidence="2">Uncharacterized protein</fullName>
    </submittedName>
</protein>
<dbReference type="EMBL" id="BKCJ011390496">
    <property type="protein sequence ID" value="GFD28979.1"/>
    <property type="molecule type" value="Genomic_DNA"/>
</dbReference>
<organism evidence="2">
    <name type="scientific">Tanacetum cinerariifolium</name>
    <name type="common">Dalmatian daisy</name>
    <name type="synonym">Chrysanthemum cinerariifolium</name>
    <dbReference type="NCBI Taxonomy" id="118510"/>
    <lineage>
        <taxon>Eukaryota</taxon>
        <taxon>Viridiplantae</taxon>
        <taxon>Streptophyta</taxon>
        <taxon>Embryophyta</taxon>
        <taxon>Tracheophyta</taxon>
        <taxon>Spermatophyta</taxon>
        <taxon>Magnoliopsida</taxon>
        <taxon>eudicotyledons</taxon>
        <taxon>Gunneridae</taxon>
        <taxon>Pentapetalae</taxon>
        <taxon>asterids</taxon>
        <taxon>campanulids</taxon>
        <taxon>Asterales</taxon>
        <taxon>Asteraceae</taxon>
        <taxon>Asteroideae</taxon>
        <taxon>Anthemideae</taxon>
        <taxon>Anthemidinae</taxon>
        <taxon>Tanacetum</taxon>
    </lineage>
</organism>
<name>A0A699V5N3_TANCI</name>
<feature type="region of interest" description="Disordered" evidence="1">
    <location>
        <begin position="19"/>
        <end position="51"/>
    </location>
</feature>
<comment type="caution">
    <text evidence="2">The sequence shown here is derived from an EMBL/GenBank/DDBJ whole genome shotgun (WGS) entry which is preliminary data.</text>
</comment>
<proteinExistence type="predicted"/>
<feature type="compositionally biased region" description="Basic and acidic residues" evidence="1">
    <location>
        <begin position="30"/>
        <end position="39"/>
    </location>
</feature>
<accession>A0A699V5N3</accession>
<evidence type="ECO:0000256" key="1">
    <source>
        <dbReference type="SAM" id="MobiDB-lite"/>
    </source>
</evidence>
<feature type="non-terminal residue" evidence="2">
    <location>
        <position position="1"/>
    </location>
</feature>